<comment type="similarity">
    <text evidence="2">Belongs to the EME1/MMS4 family.</text>
</comment>
<dbReference type="GO" id="GO:0000712">
    <property type="term" value="P:resolution of meiotic recombination intermediates"/>
    <property type="evidence" value="ECO:0007669"/>
    <property type="project" value="TreeGrafter"/>
</dbReference>
<dbReference type="Gene3D" id="3.40.1620.30">
    <property type="entry name" value="ERCC4, Mus81-Eme1 complex, nuclease domain, subdomain 1"/>
    <property type="match status" value="1"/>
</dbReference>
<evidence type="ECO:0000256" key="5">
    <source>
        <dbReference type="ARBA" id="ARBA00023204"/>
    </source>
</evidence>
<proteinExistence type="inferred from homology"/>
<dbReference type="Gene3D" id="1.10.150.670">
    <property type="entry name" value="Crossover junction endonuclease EME1, DNA-binding domain"/>
    <property type="match status" value="1"/>
</dbReference>
<dbReference type="Proteomes" id="UP001497482">
    <property type="component" value="Chromosome 9"/>
</dbReference>
<comment type="subcellular location">
    <subcellularLocation>
        <location evidence="1">Nucleus</location>
    </subcellularLocation>
</comment>
<protein>
    <recommendedName>
        <fullName evidence="8">ERCC4 domain-containing protein</fullName>
    </recommendedName>
</protein>
<dbReference type="GO" id="GO:0031573">
    <property type="term" value="P:mitotic intra-S DNA damage checkpoint signaling"/>
    <property type="evidence" value="ECO:0007669"/>
    <property type="project" value="TreeGrafter"/>
</dbReference>
<dbReference type="InterPro" id="IPR043087">
    <property type="entry name" value="Eme1_nucdom_sub2"/>
</dbReference>
<evidence type="ECO:0000256" key="2">
    <source>
        <dbReference type="ARBA" id="ARBA00005313"/>
    </source>
</evidence>
<keyword evidence="6" id="KW-0539">Nucleus</keyword>
<dbReference type="AlphaFoldDB" id="A0AAV2MP45"/>
<dbReference type="FunFam" id="3.40.1620.30:FF:000001">
    <property type="entry name" value="Essential meiotic structure-specific endonuclease 1"/>
    <property type="match status" value="1"/>
</dbReference>
<evidence type="ECO:0000256" key="6">
    <source>
        <dbReference type="ARBA" id="ARBA00023242"/>
    </source>
</evidence>
<dbReference type="GO" id="GO:0008821">
    <property type="term" value="F:crossover junction DNA endonuclease activity"/>
    <property type="evidence" value="ECO:0007669"/>
    <property type="project" value="TreeGrafter"/>
</dbReference>
<feature type="region of interest" description="Disordered" evidence="7">
    <location>
        <begin position="131"/>
        <end position="186"/>
    </location>
</feature>
<dbReference type="InterPro" id="IPR042530">
    <property type="entry name" value="EME1/EME2_C"/>
</dbReference>
<feature type="compositionally biased region" description="Basic and acidic residues" evidence="7">
    <location>
        <begin position="170"/>
        <end position="186"/>
    </location>
</feature>
<evidence type="ECO:0000256" key="3">
    <source>
        <dbReference type="ARBA" id="ARBA00022763"/>
    </source>
</evidence>
<feature type="region of interest" description="Disordered" evidence="7">
    <location>
        <begin position="338"/>
        <end position="361"/>
    </location>
</feature>
<dbReference type="Pfam" id="PF02732">
    <property type="entry name" value="ERCC4"/>
    <property type="match status" value="1"/>
</dbReference>
<dbReference type="SMART" id="SM00891">
    <property type="entry name" value="ERCC4"/>
    <property type="match status" value="1"/>
</dbReference>
<dbReference type="Pfam" id="PF21292">
    <property type="entry name" value="EME1-MUS81_C"/>
    <property type="match status" value="1"/>
</dbReference>
<sequence length="532" mass="58940">MSRASSEADADILGKSWTCANISSSTSNMDCNTDSNSDLDEEFPVVLNIPPVSLKPTPSHRPPITSSAHPAVMTISSDSEDDTPYVPLALRLKQQQQQQQQQQEPRDILPPTTERSPSGFTEIVALQAESGSVRGSVATSRARAGKRSAEDTLRSEVEEQWRKQPQQELKQMDKEKQRKDKEQEKAERRAMAEAVKALRPEECLKYIVAVVDPALLQLEGGGTLLSSLQALGCSCAIEKQPLPRSVSWRRRTPGAQSGTDADGVPEDQVVIQMTVDDFITLSHSYIQEEQTGRAECGCTLTSWIQLLQKRNPQKRLSLVVLGLEQYFRSHKAQSQKKLREAVVGEEGGGKRKRKNGAAPASLPELSRVELEEAVVHLQLHTGVCVRFLSTWKDFTEHITMATKAVAEAPFKRERDNTAFSFHLESEWAGGQRVERGGKGLLQVWRRQLQQLHLVSADMASAVLSQYASPRLLTEAYLSCRTDQDRMALLSDIQIRRGEGVTSTVRRVGPELSKRICVLLTSADPEHTLGTSA</sequence>
<reference evidence="9 10" key="1">
    <citation type="submission" date="2024-04" db="EMBL/GenBank/DDBJ databases">
        <authorList>
            <person name="Waldvogel A.-M."/>
            <person name="Schoenle A."/>
        </authorList>
    </citation>
    <scope>NUCLEOTIDE SEQUENCE [LARGE SCALE GENOMIC DNA]</scope>
</reference>
<dbReference type="GO" id="GO:0006302">
    <property type="term" value="P:double-strand break repair"/>
    <property type="evidence" value="ECO:0007669"/>
    <property type="project" value="TreeGrafter"/>
</dbReference>
<feature type="domain" description="ERCC4" evidence="8">
    <location>
        <begin position="208"/>
        <end position="477"/>
    </location>
</feature>
<evidence type="ECO:0000256" key="4">
    <source>
        <dbReference type="ARBA" id="ARBA00023172"/>
    </source>
</evidence>
<dbReference type="GO" id="GO:0031297">
    <property type="term" value="P:replication fork processing"/>
    <property type="evidence" value="ECO:0007669"/>
    <property type="project" value="TreeGrafter"/>
</dbReference>
<keyword evidence="10" id="KW-1185">Reference proteome</keyword>
<dbReference type="FunFam" id="1.10.150.670:FF:000002">
    <property type="entry name" value="Crossover junction endonuclease EME1"/>
    <property type="match status" value="1"/>
</dbReference>
<feature type="compositionally biased region" description="Low complexity" evidence="7">
    <location>
        <begin position="94"/>
        <end position="103"/>
    </location>
</feature>
<dbReference type="InterPro" id="IPR043086">
    <property type="entry name" value="EME1_nucdom_sub1"/>
</dbReference>
<evidence type="ECO:0000313" key="10">
    <source>
        <dbReference type="Proteomes" id="UP001497482"/>
    </source>
</evidence>
<dbReference type="InterPro" id="IPR006166">
    <property type="entry name" value="ERCC4_domain"/>
</dbReference>
<dbReference type="PANTHER" id="PTHR21077:SF7">
    <property type="entry name" value="CROSSOVER JUNCTION ENDONUCLEASE EME1"/>
    <property type="match status" value="1"/>
</dbReference>
<dbReference type="GO" id="GO:0048476">
    <property type="term" value="C:Holliday junction resolvase complex"/>
    <property type="evidence" value="ECO:0007669"/>
    <property type="project" value="InterPro"/>
</dbReference>
<evidence type="ECO:0000256" key="1">
    <source>
        <dbReference type="ARBA" id="ARBA00004123"/>
    </source>
</evidence>
<dbReference type="EMBL" id="OZ035831">
    <property type="protein sequence ID" value="CAL1615188.1"/>
    <property type="molecule type" value="Genomic_DNA"/>
</dbReference>
<accession>A0AAV2MP45</accession>
<dbReference type="PANTHER" id="PTHR21077">
    <property type="entry name" value="EME1 PROTEIN"/>
    <property type="match status" value="1"/>
</dbReference>
<dbReference type="Gene3D" id="4.10.800.30">
    <property type="entry name" value="ERCC4, Mus81-Eme1 complex, nuclease domain, subdomain 2"/>
    <property type="match status" value="1"/>
</dbReference>
<name>A0AAV2MP45_KNICA</name>
<keyword evidence="4" id="KW-0233">DNA recombination</keyword>
<keyword evidence="3" id="KW-0227">DNA damage</keyword>
<dbReference type="InterPro" id="IPR033310">
    <property type="entry name" value="Mms4/EME1/EME2"/>
</dbReference>
<feature type="region of interest" description="Disordered" evidence="7">
    <location>
        <begin position="50"/>
        <end position="117"/>
    </location>
</feature>
<feature type="compositionally biased region" description="Basic and acidic residues" evidence="7">
    <location>
        <begin position="147"/>
        <end position="162"/>
    </location>
</feature>
<dbReference type="GO" id="GO:0003677">
    <property type="term" value="F:DNA binding"/>
    <property type="evidence" value="ECO:0007669"/>
    <property type="project" value="InterPro"/>
</dbReference>
<evidence type="ECO:0000256" key="7">
    <source>
        <dbReference type="SAM" id="MobiDB-lite"/>
    </source>
</evidence>
<gene>
    <name evidence="9" type="ORF">KC01_LOCUS41182</name>
</gene>
<organism evidence="9 10">
    <name type="scientific">Knipowitschia caucasica</name>
    <name type="common">Caucasian dwarf goby</name>
    <name type="synonym">Pomatoschistus caucasicus</name>
    <dbReference type="NCBI Taxonomy" id="637954"/>
    <lineage>
        <taxon>Eukaryota</taxon>
        <taxon>Metazoa</taxon>
        <taxon>Chordata</taxon>
        <taxon>Craniata</taxon>
        <taxon>Vertebrata</taxon>
        <taxon>Euteleostomi</taxon>
        <taxon>Actinopterygii</taxon>
        <taxon>Neopterygii</taxon>
        <taxon>Teleostei</taxon>
        <taxon>Neoteleostei</taxon>
        <taxon>Acanthomorphata</taxon>
        <taxon>Gobiaria</taxon>
        <taxon>Gobiiformes</taxon>
        <taxon>Gobioidei</taxon>
        <taxon>Gobiidae</taxon>
        <taxon>Gobiinae</taxon>
        <taxon>Knipowitschia</taxon>
    </lineage>
</organism>
<evidence type="ECO:0000313" key="9">
    <source>
        <dbReference type="EMBL" id="CAL1615188.1"/>
    </source>
</evidence>
<evidence type="ECO:0000259" key="8">
    <source>
        <dbReference type="SMART" id="SM00891"/>
    </source>
</evidence>
<keyword evidence="5" id="KW-0234">DNA repair</keyword>
<dbReference type="GO" id="GO:0005634">
    <property type="term" value="C:nucleus"/>
    <property type="evidence" value="ECO:0007669"/>
    <property type="project" value="UniProtKB-SubCell"/>
</dbReference>